<dbReference type="PANTHER" id="PTHR33495">
    <property type="entry name" value="ANTI-SIGMA FACTOR ANTAGONIST TM_1081-RELATED-RELATED"/>
    <property type="match status" value="1"/>
</dbReference>
<dbReference type="InterPro" id="IPR002645">
    <property type="entry name" value="STAS_dom"/>
</dbReference>
<evidence type="ECO:0000313" key="3">
    <source>
        <dbReference type="EMBL" id="AST59114.1"/>
    </source>
</evidence>
<dbReference type="Gene3D" id="3.30.750.24">
    <property type="entry name" value="STAS domain"/>
    <property type="match status" value="1"/>
</dbReference>
<dbReference type="GO" id="GO:0043856">
    <property type="term" value="F:anti-sigma factor antagonist activity"/>
    <property type="evidence" value="ECO:0007669"/>
    <property type="project" value="InterPro"/>
</dbReference>
<dbReference type="RefSeq" id="WP_094398045.1">
    <property type="nucleotide sequence ID" value="NZ_CP016893.1"/>
</dbReference>
<dbReference type="SUPFAM" id="SSF52091">
    <property type="entry name" value="SpoIIaa-like"/>
    <property type="match status" value="1"/>
</dbReference>
<dbReference type="EMBL" id="CP016893">
    <property type="protein sequence ID" value="AST59114.1"/>
    <property type="molecule type" value="Genomic_DNA"/>
</dbReference>
<gene>
    <name evidence="3" type="ORF">Thert_03385</name>
</gene>
<dbReference type="PROSITE" id="PS50801">
    <property type="entry name" value="STAS"/>
    <property type="match status" value="1"/>
</dbReference>
<protein>
    <recommendedName>
        <fullName evidence="2">Anti-sigma factor antagonist</fullName>
    </recommendedName>
</protein>
<dbReference type="PANTHER" id="PTHR33495:SF2">
    <property type="entry name" value="ANTI-SIGMA FACTOR ANTAGONIST TM_1081-RELATED"/>
    <property type="match status" value="1"/>
</dbReference>
<name>A0A223I3J2_THETR</name>
<dbReference type="InterPro" id="IPR003658">
    <property type="entry name" value="Anti-sigma_ant"/>
</dbReference>
<dbReference type="CDD" id="cd07043">
    <property type="entry name" value="STAS_anti-anti-sigma_factors"/>
    <property type="match status" value="1"/>
</dbReference>
<proteinExistence type="inferred from homology"/>
<evidence type="ECO:0000256" key="2">
    <source>
        <dbReference type="RuleBase" id="RU003749"/>
    </source>
</evidence>
<dbReference type="Pfam" id="PF01740">
    <property type="entry name" value="STAS"/>
    <property type="match status" value="1"/>
</dbReference>
<accession>A0A223I3J2</accession>
<dbReference type="NCBIfam" id="TIGR00377">
    <property type="entry name" value="ant_ant_sig"/>
    <property type="match status" value="1"/>
</dbReference>
<organism evidence="3 4">
    <name type="scientific">Thermoanaerobacterium thermosaccharolyticum</name>
    <name type="common">Clostridium thermosaccharolyticum</name>
    <dbReference type="NCBI Taxonomy" id="1517"/>
    <lineage>
        <taxon>Bacteria</taxon>
        <taxon>Bacillati</taxon>
        <taxon>Bacillota</taxon>
        <taxon>Clostridia</taxon>
        <taxon>Thermoanaerobacterales</taxon>
        <taxon>Thermoanaerobacteraceae</taxon>
        <taxon>Thermoanaerobacterium</taxon>
    </lineage>
</organism>
<reference evidence="3 4" key="1">
    <citation type="submission" date="2016-08" db="EMBL/GenBank/DDBJ databases">
        <title>A novel genetic cassette of butanologenic Thermoanaerobacterium thermosaccharolyticum that directly convert cellulose to butanol.</title>
        <authorList>
            <person name="Li T."/>
            <person name="He J."/>
        </authorList>
    </citation>
    <scope>NUCLEOTIDE SEQUENCE [LARGE SCALE GENOMIC DNA]</scope>
    <source>
        <strain evidence="3 4">TG57</strain>
    </source>
</reference>
<dbReference type="AlphaFoldDB" id="A0A223I3J2"/>
<evidence type="ECO:0000256" key="1">
    <source>
        <dbReference type="ARBA" id="ARBA00009013"/>
    </source>
</evidence>
<sequence length="114" mass="12965">MDINFMKKNDILIAKVKGELDHHTSDIFKESINNEYQKGYKNIILDLKDLNFMDSSGIGMILGRYKMVKDRHGTLAIVGANSQLFKVIELSGILRVINCYKSIEEAINSMQRGI</sequence>
<dbReference type="InterPro" id="IPR036513">
    <property type="entry name" value="STAS_dom_sf"/>
</dbReference>
<evidence type="ECO:0000313" key="4">
    <source>
        <dbReference type="Proteomes" id="UP000214975"/>
    </source>
</evidence>
<comment type="similarity">
    <text evidence="1 2">Belongs to the anti-sigma-factor antagonist family.</text>
</comment>
<dbReference type="Proteomes" id="UP000214975">
    <property type="component" value="Chromosome"/>
</dbReference>